<evidence type="ECO:0000313" key="5">
    <source>
        <dbReference type="Proteomes" id="UP000220813"/>
    </source>
</evidence>
<sequence>MIGGNVTEIKITPQTYIDMNKEFEEEGTMFRIQDTTQEQIDEWQNATPIPQPVRHTVDMVADMWAEHNRIEEERKLQLELDL</sequence>
<evidence type="ECO:0000313" key="3">
    <source>
        <dbReference type="EMBL" id="AOO07069.1"/>
    </source>
</evidence>
<gene>
    <name evidence="1" type="ORF">Np140912_139</name>
    <name evidence="2" type="ORF">Np150709_139</name>
    <name evidence="3" type="ORF">RW401112_139</name>
</gene>
<protein>
    <submittedName>
        <fullName evidence="2">Uncharacterized protein</fullName>
    </submittedName>
</protein>
<dbReference type="Proteomes" id="UP000220813">
    <property type="component" value="Segment"/>
</dbReference>
<reference evidence="4 5" key="1">
    <citation type="journal article" date="2016" name="Environ. Microbiol.">
        <title>Genomic diversification of marine cyanophages into stable ecotypes.</title>
        <authorList>
            <person name="Marston M.F."/>
            <person name="Martiny J.B."/>
        </authorList>
    </citation>
    <scope>NUCLEOTIDE SEQUENCE [LARGE SCALE GENOMIC DNA]</scope>
    <source>
        <strain evidence="1">Np_14_0912</strain>
        <strain evidence="2">Np_15_0709</strain>
        <strain evidence="3">RW_40_1112</strain>
    </source>
</reference>
<proteinExistence type="predicted"/>
<evidence type="ECO:0000313" key="4">
    <source>
        <dbReference type="Proteomes" id="UP000219918"/>
    </source>
</evidence>
<name>A0A1D7RKH0_9CAUD</name>
<dbReference type="EMBL" id="KX349246">
    <property type="protein sequence ID" value="AOO01936.1"/>
    <property type="molecule type" value="Genomic_DNA"/>
</dbReference>
<dbReference type="Proteomes" id="UP000220975">
    <property type="component" value="Segment"/>
</dbReference>
<dbReference type="EMBL" id="KX349245">
    <property type="protein sequence ID" value="AOO01722.1"/>
    <property type="molecule type" value="Genomic_DNA"/>
</dbReference>
<organism evidence="2 5">
    <name type="scientific">Synechococcus phage S-RIM2</name>
    <dbReference type="NCBI Taxonomy" id="687800"/>
    <lineage>
        <taxon>Viruses</taxon>
        <taxon>Duplodnaviria</taxon>
        <taxon>Heunggongvirae</taxon>
        <taxon>Uroviricota</taxon>
        <taxon>Caudoviricetes</taxon>
        <taxon>Pantevenvirales</taxon>
        <taxon>Kyanoviridae</taxon>
        <taxon>Nerrivikvirus</taxon>
        <taxon>Nerrivikvirus srim2</taxon>
    </lineage>
</organism>
<evidence type="ECO:0000313" key="1">
    <source>
        <dbReference type="EMBL" id="AOO01722.1"/>
    </source>
</evidence>
<dbReference type="Proteomes" id="UP000219918">
    <property type="component" value="Segment"/>
</dbReference>
<dbReference type="EMBL" id="KX349270">
    <property type="protein sequence ID" value="AOO07069.1"/>
    <property type="molecule type" value="Genomic_DNA"/>
</dbReference>
<accession>A0A1D7RKH0</accession>
<evidence type="ECO:0000313" key="2">
    <source>
        <dbReference type="EMBL" id="AOO01936.1"/>
    </source>
</evidence>